<dbReference type="EMBL" id="CP008822">
    <property type="protein sequence ID" value="AIM27069.1"/>
    <property type="molecule type" value="Genomic_DNA"/>
</dbReference>
<evidence type="ECO:0000313" key="12">
    <source>
        <dbReference type="EMBL" id="AKV80721.1"/>
    </source>
</evidence>
<dbReference type="CDD" id="cd14752">
    <property type="entry name" value="GH31_N"/>
    <property type="match status" value="1"/>
</dbReference>
<evidence type="ECO:0000256" key="2">
    <source>
        <dbReference type="ARBA" id="ARBA00022801"/>
    </source>
</evidence>
<dbReference type="PATRIC" id="fig|43687.5.peg.940"/>
<protein>
    <submittedName>
        <fullName evidence="8">Alpha-glucosidase</fullName>
        <ecNumber evidence="8">3.2.1.20</ecNumber>
    </submittedName>
</protein>
<dbReference type="PROSITE" id="PS00129">
    <property type="entry name" value="GLYCOSYL_HYDROL_F31_1"/>
    <property type="match status" value="1"/>
</dbReference>
<reference evidence="16 17" key="2">
    <citation type="journal article" date="2015" name="Genome Announc.">
        <title>Complete Genome Sequences of Evolved Arsenate-Resistant Metallosphaera sedula Strains.</title>
        <authorList>
            <person name="Ai C."/>
            <person name="McCarthy S."/>
            <person name="Schackwitz W."/>
            <person name="Martin J."/>
            <person name="Lipzen A."/>
            <person name="Blum P."/>
        </authorList>
    </citation>
    <scope>NUCLEOTIDE SEQUENCE [LARGE SCALE GENOMIC DNA]</scope>
    <source>
        <strain evidence="11 17">ARS120-1</strain>
        <strain evidence="12 16">ARS120-2</strain>
        <strain evidence="9 19">ARS50-1</strain>
        <strain evidence="10 18">ARS50-2</strain>
    </source>
</reference>
<dbReference type="Gene3D" id="3.20.20.80">
    <property type="entry name" value="Glycosidases"/>
    <property type="match status" value="1"/>
</dbReference>
<dbReference type="EC" id="3.2.1.20" evidence="8"/>
<dbReference type="InterPro" id="IPR048395">
    <property type="entry name" value="Glyco_hydro_31_C"/>
</dbReference>
<dbReference type="InterPro" id="IPR025887">
    <property type="entry name" value="Glyco_hydro_31_N_dom"/>
</dbReference>
<dbReference type="AlphaFoldDB" id="A0A088E3R6"/>
<reference evidence="13 15" key="3">
    <citation type="submission" date="2015-07" db="EMBL/GenBank/DDBJ databases">
        <title>Physiological, transcriptional responses and genome re-sequencing of acid resistant extremely thermoacidophilic Metallosphaera sedula SARC-M1.</title>
        <authorList>
            <person name="Ai C."/>
            <person name="McCarthy S."/>
            <person name="Eckrich V."/>
            <person name="Rudrappa D."/>
            <person name="Qiu G."/>
            <person name="Blum P."/>
        </authorList>
    </citation>
    <scope>NUCLEOTIDE SEQUENCE [LARGE SCALE GENOMIC DNA]</scope>
    <source>
        <strain evidence="13 15">SARC-M1</strain>
    </source>
</reference>
<dbReference type="Proteomes" id="UP000062398">
    <property type="component" value="Chromosome"/>
</dbReference>
<comment type="similarity">
    <text evidence="1 4">Belongs to the glycosyl hydrolase 31 family.</text>
</comment>
<dbReference type="OMA" id="QGVDCFK"/>
<evidence type="ECO:0000313" key="10">
    <source>
        <dbReference type="EMBL" id="AKV76223.1"/>
    </source>
</evidence>
<dbReference type="GO" id="GO:0005975">
    <property type="term" value="P:carbohydrate metabolic process"/>
    <property type="evidence" value="ECO:0007669"/>
    <property type="project" value="InterPro"/>
</dbReference>
<proteinExistence type="inferred from homology"/>
<dbReference type="CDD" id="cd06604">
    <property type="entry name" value="GH31_glucosidase_II_MalA"/>
    <property type="match status" value="1"/>
</dbReference>
<feature type="domain" description="Glycosyl hydrolase family 31 C-terminal" evidence="7">
    <location>
        <begin position="519"/>
        <end position="598"/>
    </location>
</feature>
<evidence type="ECO:0000313" key="19">
    <source>
        <dbReference type="Proteomes" id="UP000068832"/>
    </source>
</evidence>
<dbReference type="EMBL" id="CP012175">
    <property type="protein sequence ID" value="AKV80721.1"/>
    <property type="molecule type" value="Genomic_DNA"/>
</dbReference>
<dbReference type="Proteomes" id="UP000062475">
    <property type="component" value="Chromosome"/>
</dbReference>
<dbReference type="EMBL" id="CP012172">
    <property type="protein sequence ID" value="AKV73984.1"/>
    <property type="molecule type" value="Genomic_DNA"/>
</dbReference>
<dbReference type="GeneID" id="97614012"/>
<dbReference type="RefSeq" id="WP_012020870.1">
    <property type="nucleotide sequence ID" value="NZ_CP008822.1"/>
</dbReference>
<dbReference type="SUPFAM" id="SSF74650">
    <property type="entry name" value="Galactose mutarotase-like"/>
    <property type="match status" value="1"/>
</dbReference>
<evidence type="ECO:0000313" key="11">
    <source>
        <dbReference type="EMBL" id="AKV78476.1"/>
    </source>
</evidence>
<evidence type="ECO:0000313" key="18">
    <source>
        <dbReference type="Proteomes" id="UP000062475"/>
    </source>
</evidence>
<dbReference type="Gene3D" id="2.60.40.1760">
    <property type="entry name" value="glycosyl hydrolase (family 31)"/>
    <property type="match status" value="1"/>
</dbReference>
<dbReference type="PANTHER" id="PTHR22762:SF120">
    <property type="entry name" value="HETEROGLYCAN GLUCOSIDASE 1"/>
    <property type="match status" value="1"/>
</dbReference>
<dbReference type="EMBL" id="CP012173">
    <property type="protein sequence ID" value="AKV76223.1"/>
    <property type="molecule type" value="Genomic_DNA"/>
</dbReference>
<evidence type="ECO:0000313" key="14">
    <source>
        <dbReference type="Proteomes" id="UP000029084"/>
    </source>
</evidence>
<evidence type="ECO:0000259" key="7">
    <source>
        <dbReference type="Pfam" id="PF21365"/>
    </source>
</evidence>
<evidence type="ECO:0000313" key="16">
    <source>
        <dbReference type="Proteomes" id="UP000061362"/>
    </source>
</evidence>
<reference evidence="8 14" key="1">
    <citation type="journal article" date="2014" name="J. Bacteriol.">
        <title>Role of an Archaeal PitA Transporter in the Copper and Arsenic Resistance of Metallosphaera sedula, an Extreme Thermoacidophile.</title>
        <authorList>
            <person name="McCarthy S."/>
            <person name="Ai C."/>
            <person name="Wheaton G."/>
            <person name="Tevatia R."/>
            <person name="Eckrich V."/>
            <person name="Kelly R."/>
            <person name="Blum P."/>
        </authorList>
    </citation>
    <scope>NUCLEOTIDE SEQUENCE [LARGE SCALE GENOMIC DNA]</scope>
    <source>
        <strain evidence="8 14">CuR1</strain>
    </source>
</reference>
<dbReference type="Proteomes" id="UP000068832">
    <property type="component" value="Chromosome"/>
</dbReference>
<accession>A0A088E3R6</accession>
<dbReference type="Pfam" id="PF13802">
    <property type="entry name" value="Gal_mutarotas_2"/>
    <property type="match status" value="1"/>
</dbReference>
<organism evidence="8 14">
    <name type="scientific">Metallosphaera sedula</name>
    <dbReference type="NCBI Taxonomy" id="43687"/>
    <lineage>
        <taxon>Archaea</taxon>
        <taxon>Thermoproteota</taxon>
        <taxon>Thermoprotei</taxon>
        <taxon>Sulfolobales</taxon>
        <taxon>Sulfolobaceae</taxon>
        <taxon>Metallosphaera</taxon>
    </lineage>
</organism>
<dbReference type="NCBIfam" id="NF040948">
    <property type="entry name" value="alpha_gluc_MalA"/>
    <property type="match status" value="1"/>
</dbReference>
<dbReference type="InterPro" id="IPR030458">
    <property type="entry name" value="Glyco_hydro_31_AS"/>
</dbReference>
<dbReference type="GO" id="GO:0030246">
    <property type="term" value="F:carbohydrate binding"/>
    <property type="evidence" value="ECO:0007669"/>
    <property type="project" value="InterPro"/>
</dbReference>
<evidence type="ECO:0000313" key="17">
    <source>
        <dbReference type="Proteomes" id="UP000062398"/>
    </source>
</evidence>
<keyword evidence="3 4" id="KW-0326">Glycosidase</keyword>
<evidence type="ECO:0000313" key="8">
    <source>
        <dbReference type="EMBL" id="AIM27069.1"/>
    </source>
</evidence>
<dbReference type="SUPFAM" id="SSF51011">
    <property type="entry name" value="Glycosyl hydrolase domain"/>
    <property type="match status" value="1"/>
</dbReference>
<dbReference type="EMBL" id="CP012176">
    <property type="protein sequence ID" value="AKV82963.1"/>
    <property type="molecule type" value="Genomic_DNA"/>
</dbReference>
<feature type="domain" description="Glycoside hydrolase family 31 N-terminal" evidence="6">
    <location>
        <begin position="54"/>
        <end position="123"/>
    </location>
</feature>
<dbReference type="Proteomes" id="UP000056255">
    <property type="component" value="Chromosome"/>
</dbReference>
<dbReference type="GO" id="GO:0004558">
    <property type="term" value="F:alpha-1,4-glucosidase activity"/>
    <property type="evidence" value="ECO:0007669"/>
    <property type="project" value="UniProtKB-EC"/>
</dbReference>
<feature type="domain" description="Glycoside hydrolase family 31 TIM barrel" evidence="5">
    <location>
        <begin position="165"/>
        <end position="511"/>
    </location>
</feature>
<dbReference type="InterPro" id="IPR011013">
    <property type="entry name" value="Gal_mutarotase_sf_dom"/>
</dbReference>
<dbReference type="Pfam" id="PF01055">
    <property type="entry name" value="Glyco_hydro_31_2nd"/>
    <property type="match status" value="1"/>
</dbReference>
<keyword evidence="2 4" id="KW-0378">Hydrolase</keyword>
<dbReference type="InterPro" id="IPR017853">
    <property type="entry name" value="GH"/>
</dbReference>
<evidence type="ECO:0000256" key="4">
    <source>
        <dbReference type="RuleBase" id="RU361185"/>
    </source>
</evidence>
<evidence type="ECO:0000256" key="3">
    <source>
        <dbReference type="ARBA" id="ARBA00023295"/>
    </source>
</evidence>
<dbReference type="InterPro" id="IPR013780">
    <property type="entry name" value="Glyco_hydro_b"/>
</dbReference>
<sequence length="661" mass="77174">MIKAFEKEGTYQFLINDPFPPVDFQFQGKLSYKSLQDFDLELEEEEGLTLIKPLGIKDHVLGHGEKAFELDRKRGKYVMYNVDAGAYHKYSDPMYVNIPFMIVVRGGVATGYFVNSASRLVFDVGRDHYDEIRITIPEDYVELYVFEGPRIEQVIERYVSLTGLPFLPPEWALGYMISRYSYYPDTHILELLDLLRKDGFPVSAIFLDIDFMDQFKLFTWHPKRFPDPKKFLEEVHSRGVKVITIVDHSVRADQNYEVFKLGLGKYCETENGDLFVGKLWPGNCVYPDFFREDARGWWAELVREWVEQGIDGIWLDMNEPTDFTELFRLRQACRDFQVRETPFSYVFPENVVHVLKGRKVKHGKVRNAYPYYEAMATFDGVSRARREMFILSRSGYAGIQRYAGIWTGDNTASWNQLKLQLQLVLGLSMSGVPYVGMDIGGFQGREFPEIENSPEMLVRHFQLAMFFPFFRTHKSKDGVDSEPVFLPSMYKEKVKRVMETRKMFLPYLYALAEEAHRTGHPIIRPLFYEYQEDEDTYRIDDEYLVGKFLLYAPLMGREDSRDVYLPEKWADFWTGEVMQGWVRSKDELPIYVREGAIIPLSDHGLLVYGNGEYEYWGTKIVSTDNIVTFSPPVYIKSLIRIDENGRRMISVNSEVTAIRIK</sequence>
<evidence type="ECO:0000313" key="9">
    <source>
        <dbReference type="EMBL" id="AKV73984.1"/>
    </source>
</evidence>
<dbReference type="OrthoDB" id="27033at2157"/>
<evidence type="ECO:0000313" key="15">
    <source>
        <dbReference type="Proteomes" id="UP000056255"/>
    </source>
</evidence>
<gene>
    <name evidence="8" type="ORF">HA72_0911</name>
    <name evidence="9" type="ORF">MsedA_0927</name>
    <name evidence="10" type="ORF">MsedB_0928</name>
    <name evidence="11" type="ORF">MsedC_0927</name>
    <name evidence="12" type="ORF">MsedD_0928</name>
    <name evidence="13" type="ORF">MsedE_0928</name>
</gene>
<evidence type="ECO:0000259" key="5">
    <source>
        <dbReference type="Pfam" id="PF01055"/>
    </source>
</evidence>
<dbReference type="Gene3D" id="2.60.40.1180">
    <property type="entry name" value="Golgi alpha-mannosidase II"/>
    <property type="match status" value="1"/>
</dbReference>
<evidence type="ECO:0000313" key="13">
    <source>
        <dbReference type="EMBL" id="AKV82963.1"/>
    </source>
</evidence>
<dbReference type="InterPro" id="IPR053497">
    <property type="entry name" value="GH31_Enzymes"/>
</dbReference>
<dbReference type="EMBL" id="CP012174">
    <property type="protein sequence ID" value="AKV78476.1"/>
    <property type="molecule type" value="Genomic_DNA"/>
</dbReference>
<dbReference type="Proteomes" id="UP000029084">
    <property type="component" value="Chromosome"/>
</dbReference>
<evidence type="ECO:0000259" key="6">
    <source>
        <dbReference type="Pfam" id="PF13802"/>
    </source>
</evidence>
<dbReference type="InterPro" id="IPR000322">
    <property type="entry name" value="Glyco_hydro_31_TIM"/>
</dbReference>
<dbReference type="PANTHER" id="PTHR22762">
    <property type="entry name" value="ALPHA-GLUCOSIDASE"/>
    <property type="match status" value="1"/>
</dbReference>
<dbReference type="SUPFAM" id="SSF51445">
    <property type="entry name" value="(Trans)glycosidases"/>
    <property type="match status" value="1"/>
</dbReference>
<dbReference type="Proteomes" id="UP000061362">
    <property type="component" value="Chromosome"/>
</dbReference>
<evidence type="ECO:0000256" key="1">
    <source>
        <dbReference type="ARBA" id="ARBA00007806"/>
    </source>
</evidence>
<dbReference type="Pfam" id="PF21365">
    <property type="entry name" value="Glyco_hydro_31_3rd"/>
    <property type="match status" value="1"/>
</dbReference>
<name>A0A088E3R6_9CREN</name>